<keyword evidence="4" id="KW-0067">ATP-binding</keyword>
<protein>
    <recommendedName>
        <fullName evidence="9">RNA helicase</fullName>
    </recommendedName>
</protein>
<dbReference type="PROSITE" id="PS51194">
    <property type="entry name" value="HELICASE_CTER"/>
    <property type="match status" value="1"/>
</dbReference>
<keyword evidence="8" id="KW-1185">Reference proteome</keyword>
<evidence type="ECO:0000313" key="7">
    <source>
        <dbReference type="EMBL" id="KAK4887552.1"/>
    </source>
</evidence>
<reference evidence="8" key="1">
    <citation type="submission" date="2023-01" db="EMBL/GenBank/DDBJ databases">
        <title>Key to firefly adult light organ development and bioluminescence: homeobox transcription factors regulate luciferase expression and transportation to peroxisome.</title>
        <authorList>
            <person name="Fu X."/>
        </authorList>
    </citation>
    <scope>NUCLEOTIDE SEQUENCE [LARGE SCALE GENOMIC DNA]</scope>
</reference>
<dbReference type="SMART" id="SM00487">
    <property type="entry name" value="DEXDc"/>
    <property type="match status" value="1"/>
</dbReference>
<dbReference type="GO" id="GO:0016787">
    <property type="term" value="F:hydrolase activity"/>
    <property type="evidence" value="ECO:0007669"/>
    <property type="project" value="UniProtKB-KW"/>
</dbReference>
<dbReference type="PANTHER" id="PTHR47960">
    <property type="entry name" value="DEAD-BOX ATP-DEPENDENT RNA HELICASE 50"/>
    <property type="match status" value="1"/>
</dbReference>
<evidence type="ECO:0000259" key="5">
    <source>
        <dbReference type="PROSITE" id="PS51192"/>
    </source>
</evidence>
<organism evidence="7 8">
    <name type="scientific">Aquatica leii</name>
    <dbReference type="NCBI Taxonomy" id="1421715"/>
    <lineage>
        <taxon>Eukaryota</taxon>
        <taxon>Metazoa</taxon>
        <taxon>Ecdysozoa</taxon>
        <taxon>Arthropoda</taxon>
        <taxon>Hexapoda</taxon>
        <taxon>Insecta</taxon>
        <taxon>Pterygota</taxon>
        <taxon>Neoptera</taxon>
        <taxon>Endopterygota</taxon>
        <taxon>Coleoptera</taxon>
        <taxon>Polyphaga</taxon>
        <taxon>Elateriformia</taxon>
        <taxon>Elateroidea</taxon>
        <taxon>Lampyridae</taxon>
        <taxon>Luciolinae</taxon>
        <taxon>Aquatica</taxon>
    </lineage>
</organism>
<dbReference type="PROSITE" id="PS51192">
    <property type="entry name" value="HELICASE_ATP_BIND_1"/>
    <property type="match status" value="1"/>
</dbReference>
<feature type="domain" description="Helicase ATP-binding" evidence="5">
    <location>
        <begin position="129"/>
        <end position="302"/>
    </location>
</feature>
<dbReference type="GO" id="GO:0003676">
    <property type="term" value="F:nucleic acid binding"/>
    <property type="evidence" value="ECO:0007669"/>
    <property type="project" value="InterPro"/>
</dbReference>
<name>A0AAN7SL10_9COLE</name>
<gene>
    <name evidence="7" type="ORF">RN001_003823</name>
</gene>
<evidence type="ECO:0008006" key="9">
    <source>
        <dbReference type="Google" id="ProtNLM"/>
    </source>
</evidence>
<dbReference type="InterPro" id="IPR001650">
    <property type="entry name" value="Helicase_C-like"/>
</dbReference>
<evidence type="ECO:0000256" key="1">
    <source>
        <dbReference type="ARBA" id="ARBA00022741"/>
    </source>
</evidence>
<comment type="caution">
    <text evidence="7">The sequence shown here is derived from an EMBL/GenBank/DDBJ whole genome shotgun (WGS) entry which is preliminary data.</text>
</comment>
<evidence type="ECO:0000259" key="6">
    <source>
        <dbReference type="PROSITE" id="PS51194"/>
    </source>
</evidence>
<proteinExistence type="predicted"/>
<evidence type="ECO:0000256" key="2">
    <source>
        <dbReference type="ARBA" id="ARBA00022801"/>
    </source>
</evidence>
<sequence>MNFKNYCQRSLPGLLKQYGLIKNRPPQNSVAKLAYRRKEETGSLIISCKRTEYNHYSNQKYNHLDEVVLASKGWNHSKSKGDYFIVNPNPTPPNDEKVSLNDVDINHNIRNCLFDQNIHQLTSFQNEVFNTILQGKHSLVAAETGCGKTLAYLLPIIHKLMGTKTNALNTPKALVIVPSRELAQQIGIITQVLTEAVGLKSQVIVGGRTKKMMLNPEFSDVDILIATPGAIGKLSTVGVYKLNNVEMAVFDEADTLIDDSFIERLTGIVKRLSQSQIILVSATLPTSLPAILEPYSDRLVKLTSPLLHKPLNHITQKFLKVGRSTKPQQLLQIVKNKSDQLLVFTNRNETCHWLSYFLKENGLVCSRVNGNMNYADRIEQWHNFKSERSRILVTTDICSRGLDMINVKHLINYDFPLYVADYLHRVGRTGRFGTRGFVTNFVAGEKEVKVVQRIELAIRKNEPLPNVDGNVTRIVQKKILRKMREDELM</sequence>
<dbReference type="GO" id="GO:0005524">
    <property type="term" value="F:ATP binding"/>
    <property type="evidence" value="ECO:0007669"/>
    <property type="project" value="UniProtKB-KW"/>
</dbReference>
<dbReference type="GO" id="GO:0004386">
    <property type="term" value="F:helicase activity"/>
    <property type="evidence" value="ECO:0007669"/>
    <property type="project" value="UniProtKB-KW"/>
</dbReference>
<evidence type="ECO:0000256" key="4">
    <source>
        <dbReference type="ARBA" id="ARBA00022840"/>
    </source>
</evidence>
<dbReference type="InterPro" id="IPR011545">
    <property type="entry name" value="DEAD/DEAH_box_helicase_dom"/>
</dbReference>
<dbReference type="SUPFAM" id="SSF52540">
    <property type="entry name" value="P-loop containing nucleoside triphosphate hydrolases"/>
    <property type="match status" value="1"/>
</dbReference>
<dbReference type="SMART" id="SM00490">
    <property type="entry name" value="HELICc"/>
    <property type="match status" value="1"/>
</dbReference>
<dbReference type="AlphaFoldDB" id="A0AAN7SL10"/>
<dbReference type="InterPro" id="IPR027417">
    <property type="entry name" value="P-loop_NTPase"/>
</dbReference>
<dbReference type="Pfam" id="PF00270">
    <property type="entry name" value="DEAD"/>
    <property type="match status" value="1"/>
</dbReference>
<dbReference type="Gene3D" id="3.40.50.300">
    <property type="entry name" value="P-loop containing nucleotide triphosphate hydrolases"/>
    <property type="match status" value="2"/>
</dbReference>
<dbReference type="CDD" id="cd18787">
    <property type="entry name" value="SF2_C_DEAD"/>
    <property type="match status" value="1"/>
</dbReference>
<feature type="domain" description="Helicase C-terminal" evidence="6">
    <location>
        <begin position="326"/>
        <end position="475"/>
    </location>
</feature>
<accession>A0AAN7SL10</accession>
<keyword evidence="2" id="KW-0378">Hydrolase</keyword>
<dbReference type="Proteomes" id="UP001353858">
    <property type="component" value="Unassembled WGS sequence"/>
</dbReference>
<keyword evidence="3" id="KW-0347">Helicase</keyword>
<keyword evidence="1" id="KW-0547">Nucleotide-binding</keyword>
<dbReference type="InterPro" id="IPR014001">
    <property type="entry name" value="Helicase_ATP-bd"/>
</dbReference>
<dbReference type="EMBL" id="JARPUR010000001">
    <property type="protein sequence ID" value="KAK4887552.1"/>
    <property type="molecule type" value="Genomic_DNA"/>
</dbReference>
<evidence type="ECO:0000256" key="3">
    <source>
        <dbReference type="ARBA" id="ARBA00022806"/>
    </source>
</evidence>
<dbReference type="Pfam" id="PF00271">
    <property type="entry name" value="Helicase_C"/>
    <property type="match status" value="1"/>
</dbReference>
<evidence type="ECO:0000313" key="8">
    <source>
        <dbReference type="Proteomes" id="UP001353858"/>
    </source>
</evidence>